<reference evidence="2" key="1">
    <citation type="submission" date="2020-05" db="EMBL/GenBank/DDBJ databases">
        <authorList>
            <person name="Chiriac C."/>
            <person name="Salcher M."/>
            <person name="Ghai R."/>
            <person name="Kavagutti S V."/>
        </authorList>
    </citation>
    <scope>NUCLEOTIDE SEQUENCE</scope>
</reference>
<gene>
    <name evidence="2" type="ORF">UFOPK2766_00822</name>
</gene>
<dbReference type="AlphaFoldDB" id="A0A6J6SSE1"/>
<evidence type="ECO:0000256" key="1">
    <source>
        <dbReference type="SAM" id="MobiDB-lite"/>
    </source>
</evidence>
<evidence type="ECO:0000313" key="2">
    <source>
        <dbReference type="EMBL" id="CAB4737831.1"/>
    </source>
</evidence>
<protein>
    <submittedName>
        <fullName evidence="2">Unannotated protein</fullName>
    </submittedName>
</protein>
<name>A0A6J6SSE1_9ZZZZ</name>
<feature type="region of interest" description="Disordered" evidence="1">
    <location>
        <begin position="1"/>
        <end position="23"/>
    </location>
</feature>
<organism evidence="2">
    <name type="scientific">freshwater metagenome</name>
    <dbReference type="NCBI Taxonomy" id="449393"/>
    <lineage>
        <taxon>unclassified sequences</taxon>
        <taxon>metagenomes</taxon>
        <taxon>ecological metagenomes</taxon>
    </lineage>
</organism>
<sequence>MTEPRDDAASPQDDTEEFLASSDVGLEDGQMAYECSSWAGESRGLLGSLLVSAEIHHAWQGTTVTVHEADEERVDALIDDVLASARPALDPRAAKLVFEVASWPVALQTELVDQLTAAQIPYEWDMQGDLMVRESDEDEVEAVLELLPDPHEEAALQGGELSSDDGVAVHEILDRVFMNASRLMKHPTDAAAIVGLVEVVAVLEQLALPFGFEPPQWQRLVAAAQQLSQALEPSSISGESASSEVASSEAVTDERISELARLLSEQVRLYV</sequence>
<proteinExistence type="predicted"/>
<accession>A0A6J6SSE1</accession>
<dbReference type="EMBL" id="CAEZYU010000028">
    <property type="protein sequence ID" value="CAB4737831.1"/>
    <property type="molecule type" value="Genomic_DNA"/>
</dbReference>